<evidence type="ECO:0000313" key="5">
    <source>
        <dbReference type="Proteomes" id="UP000250153"/>
    </source>
</evidence>
<dbReference type="Pfam" id="PF00534">
    <property type="entry name" value="Glycos_transf_1"/>
    <property type="match status" value="1"/>
</dbReference>
<accession>A0AAD0PC11</accession>
<dbReference type="InterPro" id="IPR001296">
    <property type="entry name" value="Glyco_trans_1"/>
</dbReference>
<name>A0AAD0PC11_9LACO</name>
<dbReference type="PANTHER" id="PTHR12526:SF630">
    <property type="entry name" value="GLYCOSYLTRANSFERASE"/>
    <property type="match status" value="1"/>
</dbReference>
<dbReference type="CDD" id="cd03811">
    <property type="entry name" value="GT4_GT28_WabH-like"/>
    <property type="match status" value="1"/>
</dbReference>
<feature type="domain" description="Glycosyl transferase family 1" evidence="1">
    <location>
        <begin position="172"/>
        <end position="307"/>
    </location>
</feature>
<dbReference type="KEGG" id="lmur:CPS94_09585"/>
<evidence type="ECO:0000313" key="4">
    <source>
        <dbReference type="Proteomes" id="UP000250143"/>
    </source>
</evidence>
<proteinExistence type="predicted"/>
<dbReference type="Gene3D" id="3.40.50.2000">
    <property type="entry name" value="Glycogen Phosphorylase B"/>
    <property type="match status" value="2"/>
</dbReference>
<dbReference type="Proteomes" id="UP000250153">
    <property type="component" value="Chromosome"/>
</dbReference>
<protein>
    <submittedName>
        <fullName evidence="2">UDP-D-galactose--(Glucosyl)lipopolysaccharide-1, 6-D-galactosyltransferase</fullName>
    </submittedName>
</protein>
<gene>
    <name evidence="3" type="ORF">CPQ89_03250</name>
    <name evidence="2" type="ORF">CPS94_09585</name>
</gene>
<dbReference type="AlphaFoldDB" id="A0AAD0PC11"/>
<dbReference type="Proteomes" id="UP000250143">
    <property type="component" value="Chromosome"/>
</dbReference>
<dbReference type="EMBL" id="CP023566">
    <property type="protein sequence ID" value="AWZ40124.1"/>
    <property type="molecule type" value="Genomic_DNA"/>
</dbReference>
<sequence length="346" mass="38682">MKLKFLCTKLSGTGGTETVLVKVLNHLVTQNEVELVLADEPVKYEWLDKLDQKIKVKIYAGRFEKLIKIAQLFLSADKSTCFISLSPKIIKLGAKIKQLLHKQYTLLSWIHFSLADQDMFDAANTIPLADGHLAISSPIKAELMKYGVPEEKIRLIYNPIEPEPAELPSYSDNKPHFFYAGRLMLAGQKNLGELLTGVAHFDEALLDMYGTGVDAKKCESKATELGIADRVTWHGWTPDLWQTIQKRPTALVMTSTYEGLPMIMLETIARGIPVVSSRFNGYRDVLKEGENGFTYDVGDLAGLEQALHAATQATFDPQVVKQSIAPFYLENYFANLEQALVELAKN</sequence>
<organism evidence="2 5">
    <name type="scientific">Ligilactobacillus murinus</name>
    <dbReference type="NCBI Taxonomy" id="1622"/>
    <lineage>
        <taxon>Bacteria</taxon>
        <taxon>Bacillati</taxon>
        <taxon>Bacillota</taxon>
        <taxon>Bacilli</taxon>
        <taxon>Lactobacillales</taxon>
        <taxon>Lactobacillaceae</taxon>
        <taxon>Ligilactobacillus</taxon>
    </lineage>
</organism>
<reference evidence="4 5" key="1">
    <citation type="submission" date="2017-09" db="EMBL/GenBank/DDBJ databases">
        <title>Predominant Lactobacillus spp. isolated from feces of mice subjected to short-term calorie restriction.</title>
        <authorList>
            <person name="Zhang C."/>
            <person name="Zhao L."/>
            <person name="Pan F."/>
        </authorList>
    </citation>
    <scope>NUCLEOTIDE SEQUENCE [LARGE SCALE GENOMIC DNA]</scope>
    <source>
        <strain evidence="3 4">CR141</strain>
        <strain evidence="2 5">CR147</strain>
    </source>
</reference>
<evidence type="ECO:0000259" key="1">
    <source>
        <dbReference type="Pfam" id="PF00534"/>
    </source>
</evidence>
<keyword evidence="4" id="KW-1185">Reference proteome</keyword>
<dbReference type="GO" id="GO:0016757">
    <property type="term" value="F:glycosyltransferase activity"/>
    <property type="evidence" value="ECO:0007669"/>
    <property type="project" value="InterPro"/>
</dbReference>
<dbReference type="EMBL" id="CP023565">
    <property type="protein sequence ID" value="AWZ39155.1"/>
    <property type="molecule type" value="Genomic_DNA"/>
</dbReference>
<evidence type="ECO:0000313" key="3">
    <source>
        <dbReference type="EMBL" id="AWZ40124.1"/>
    </source>
</evidence>
<dbReference type="PANTHER" id="PTHR12526">
    <property type="entry name" value="GLYCOSYLTRANSFERASE"/>
    <property type="match status" value="1"/>
</dbReference>
<evidence type="ECO:0000313" key="2">
    <source>
        <dbReference type="EMBL" id="AWZ39155.1"/>
    </source>
</evidence>
<dbReference type="GeneID" id="48467401"/>
<dbReference type="SUPFAM" id="SSF53756">
    <property type="entry name" value="UDP-Glycosyltransferase/glycogen phosphorylase"/>
    <property type="match status" value="1"/>
</dbReference>
<dbReference type="RefSeq" id="WP_112194045.1">
    <property type="nucleotide sequence ID" value="NZ_CP023565.1"/>
</dbReference>